<gene>
    <name evidence="2" type="ORF">HUF19_13855</name>
</gene>
<sequence>MSTNSDHEQRMHPRWILKSNVSVFERQSKEYLGLLVDCSEQGVMISTYEQLQPGTQLLLDLVDIAPNVNTRRTGQCSAEVVWCDKITPSLYGNGCRISQQDDILGMMLKSYRHAHD</sequence>
<evidence type="ECO:0000313" key="3">
    <source>
        <dbReference type="Proteomes" id="UP001065322"/>
    </source>
</evidence>
<name>A0ABY6ACJ5_9GAMM</name>
<proteinExistence type="predicted"/>
<feature type="domain" description="PilZ" evidence="1">
    <location>
        <begin position="8"/>
        <end position="103"/>
    </location>
</feature>
<protein>
    <submittedName>
        <fullName evidence="2">PilZ domain-containing protein</fullName>
    </submittedName>
</protein>
<dbReference type="Pfam" id="PF07238">
    <property type="entry name" value="PilZ"/>
    <property type="match status" value="1"/>
</dbReference>
<organism evidence="2 3">
    <name type="scientific">Thalassolituus hydrocarboniclasticus</name>
    <dbReference type="NCBI Taxonomy" id="2742796"/>
    <lineage>
        <taxon>Bacteria</taxon>
        <taxon>Pseudomonadati</taxon>
        <taxon>Pseudomonadota</taxon>
        <taxon>Gammaproteobacteria</taxon>
        <taxon>Oceanospirillales</taxon>
        <taxon>Oceanospirillaceae</taxon>
        <taxon>Thalassolituus</taxon>
    </lineage>
</organism>
<accession>A0ABY6ACJ5</accession>
<dbReference type="Gene3D" id="2.40.10.220">
    <property type="entry name" value="predicted glycosyltransferase like domains"/>
    <property type="match status" value="1"/>
</dbReference>
<dbReference type="RefSeq" id="WP_260997174.1">
    <property type="nucleotide sequence ID" value="NZ_CP054475.1"/>
</dbReference>
<dbReference type="SUPFAM" id="SSF141371">
    <property type="entry name" value="PilZ domain-like"/>
    <property type="match status" value="1"/>
</dbReference>
<keyword evidence="3" id="KW-1185">Reference proteome</keyword>
<evidence type="ECO:0000313" key="2">
    <source>
        <dbReference type="EMBL" id="UXD88440.1"/>
    </source>
</evidence>
<reference evidence="3" key="1">
    <citation type="submission" date="2020-06" db="EMBL/GenBank/DDBJ databases">
        <title>Thalassolituus marinus alknpb1M-1, a hydrocarbon-degrading bacterium isolated from the deep-sea overlying water using an in-situ strategy from the South China Sea basin.</title>
        <authorList>
            <person name="Dong C."/>
            <person name="Chen Y."/>
            <person name="Shao Z."/>
        </authorList>
    </citation>
    <scope>NUCLEOTIDE SEQUENCE [LARGE SCALE GENOMIC DNA]</scope>
    <source>
        <strain evidence="3">alknpb1M-1</strain>
    </source>
</reference>
<evidence type="ECO:0000259" key="1">
    <source>
        <dbReference type="Pfam" id="PF07238"/>
    </source>
</evidence>
<dbReference type="EMBL" id="CP054475">
    <property type="protein sequence ID" value="UXD88440.1"/>
    <property type="molecule type" value="Genomic_DNA"/>
</dbReference>
<dbReference type="Proteomes" id="UP001065322">
    <property type="component" value="Chromosome"/>
</dbReference>
<dbReference type="InterPro" id="IPR009875">
    <property type="entry name" value="PilZ_domain"/>
</dbReference>